<sequence length="226" mass="23039">MPSGEFATGRSAARIGGFTLLGVGVLALFFGVATALTGDREPSADPTGTAPPPPASTSGGVTSTSAKTPGTSAPNTSASSEPSESSNSRSSETSTDRGSSSATAPGTTSESRNGGGGSQNDGNSGEGDSRKRISLRVYNNSKIDNLAHRAARDLRGAGFRVVEVGNYAGGRIPVTTVYYRPDTGERAQARTVARRLDARVEPRFNGITDASPGVIVIVTKNYDGLG</sequence>
<dbReference type="InterPro" id="IPR027381">
    <property type="entry name" value="LytR/CpsA/Psr_C"/>
</dbReference>
<keyword evidence="5" id="KW-1185">Reference proteome</keyword>
<proteinExistence type="predicted"/>
<accession>A0A1I1Y5Q8</accession>
<dbReference type="RefSeq" id="WP_092927690.1">
    <property type="nucleotide sequence ID" value="NZ_FOMZ01000008.1"/>
</dbReference>
<feature type="compositionally biased region" description="Low complexity" evidence="1">
    <location>
        <begin position="56"/>
        <end position="111"/>
    </location>
</feature>
<dbReference type="Proteomes" id="UP000198716">
    <property type="component" value="Unassembled WGS sequence"/>
</dbReference>
<keyword evidence="2" id="KW-0472">Membrane</keyword>
<dbReference type="Gene3D" id="3.30.70.2390">
    <property type="match status" value="1"/>
</dbReference>
<keyword evidence="2" id="KW-1133">Transmembrane helix</keyword>
<evidence type="ECO:0000313" key="4">
    <source>
        <dbReference type="EMBL" id="SFE14931.1"/>
    </source>
</evidence>
<dbReference type="AlphaFoldDB" id="A0A1I1Y5Q8"/>
<organism evidence="4 5">
    <name type="scientific">Actinopolyspora alba</name>
    <dbReference type="NCBI Taxonomy" id="673379"/>
    <lineage>
        <taxon>Bacteria</taxon>
        <taxon>Bacillati</taxon>
        <taxon>Actinomycetota</taxon>
        <taxon>Actinomycetes</taxon>
        <taxon>Actinopolysporales</taxon>
        <taxon>Actinopolysporaceae</taxon>
        <taxon>Actinopolyspora</taxon>
        <taxon>Actinopolyspora alba group</taxon>
    </lineage>
</organism>
<evidence type="ECO:0000256" key="1">
    <source>
        <dbReference type="SAM" id="MobiDB-lite"/>
    </source>
</evidence>
<evidence type="ECO:0000259" key="3">
    <source>
        <dbReference type="Pfam" id="PF13399"/>
    </source>
</evidence>
<evidence type="ECO:0000313" key="5">
    <source>
        <dbReference type="Proteomes" id="UP000198716"/>
    </source>
</evidence>
<protein>
    <submittedName>
        <fullName evidence="4">LytR cell envelope-related transcriptional attenuator</fullName>
    </submittedName>
</protein>
<feature type="domain" description="LytR/CpsA/Psr regulator C-terminal" evidence="3">
    <location>
        <begin position="133"/>
        <end position="222"/>
    </location>
</feature>
<dbReference type="EMBL" id="FOMZ01000008">
    <property type="protein sequence ID" value="SFE14931.1"/>
    <property type="molecule type" value="Genomic_DNA"/>
</dbReference>
<gene>
    <name evidence="4" type="ORF">SAMN04487819_108191</name>
</gene>
<evidence type="ECO:0000256" key="2">
    <source>
        <dbReference type="SAM" id="Phobius"/>
    </source>
</evidence>
<name>A0A1I1Y5Q8_9ACTN</name>
<reference evidence="5" key="1">
    <citation type="submission" date="2016-10" db="EMBL/GenBank/DDBJ databases">
        <authorList>
            <person name="Varghese N."/>
            <person name="Submissions S."/>
        </authorList>
    </citation>
    <scope>NUCLEOTIDE SEQUENCE [LARGE SCALE GENOMIC DNA]</scope>
    <source>
        <strain evidence="5">DSM 45004</strain>
    </source>
</reference>
<feature type="region of interest" description="Disordered" evidence="1">
    <location>
        <begin position="38"/>
        <end position="132"/>
    </location>
</feature>
<dbReference type="Pfam" id="PF13399">
    <property type="entry name" value="LytR_C"/>
    <property type="match status" value="1"/>
</dbReference>
<feature type="transmembrane region" description="Helical" evidence="2">
    <location>
        <begin position="12"/>
        <end position="36"/>
    </location>
</feature>
<keyword evidence="2" id="KW-0812">Transmembrane</keyword>